<sequence length="199" mass="21348">MTNCGVCEAFARAVTAPPNSSLGLPTVPRRRPGPGLGGSGNRRNKAGRFVSVDYHIARREALAEVTRSVPDWAPGDRADPAPSARQPAPFYGCISDLGEQFRGQVGCQWSWGNKAPRGCGDSGFVCTHDSCQTNDSVWHGRNEQAIPCSYHDCSGVSYAESIHEKGLARHALRGELGQTSGVVRSIPENSQPFLARASR</sequence>
<reference evidence="2" key="3">
    <citation type="submission" date="2011-03" db="EMBL/GenBank/DDBJ databases">
        <title>Annotation of Magnaporthe poae ATCC 64411.</title>
        <authorList>
            <person name="Ma L.-J."/>
            <person name="Dead R."/>
            <person name="Young S.K."/>
            <person name="Zeng Q."/>
            <person name="Gargeya S."/>
            <person name="Fitzgerald M."/>
            <person name="Haas B."/>
            <person name="Abouelleil A."/>
            <person name="Alvarado L."/>
            <person name="Arachchi H.M."/>
            <person name="Berlin A."/>
            <person name="Brown A."/>
            <person name="Chapman S.B."/>
            <person name="Chen Z."/>
            <person name="Dunbar C."/>
            <person name="Freedman E."/>
            <person name="Gearin G."/>
            <person name="Gellesch M."/>
            <person name="Goldberg J."/>
            <person name="Griggs A."/>
            <person name="Gujja S."/>
            <person name="Heiman D."/>
            <person name="Howarth C."/>
            <person name="Larson L."/>
            <person name="Lui A."/>
            <person name="MacDonald P.J.P."/>
            <person name="Mehta T."/>
            <person name="Montmayeur A."/>
            <person name="Murphy C."/>
            <person name="Neiman D."/>
            <person name="Pearson M."/>
            <person name="Priest M."/>
            <person name="Roberts A."/>
            <person name="Saif S."/>
            <person name="Shea T."/>
            <person name="Shenoy N."/>
            <person name="Sisk P."/>
            <person name="Stolte C."/>
            <person name="Sykes S."/>
            <person name="Yandava C."/>
            <person name="Wortman J."/>
            <person name="Nusbaum C."/>
            <person name="Birren B."/>
        </authorList>
    </citation>
    <scope>NUCLEOTIDE SEQUENCE</scope>
    <source>
        <strain evidence="2">ATCC 64411</strain>
    </source>
</reference>
<dbReference type="Proteomes" id="UP000011715">
    <property type="component" value="Unassembled WGS sequence"/>
</dbReference>
<accession>A0A0C4DWM1</accession>
<reference evidence="3" key="5">
    <citation type="submission" date="2015-06" db="UniProtKB">
        <authorList>
            <consortium name="EnsemblFungi"/>
        </authorList>
    </citation>
    <scope>IDENTIFICATION</scope>
    <source>
        <strain evidence="3">ATCC 64411</strain>
    </source>
</reference>
<keyword evidence="4" id="KW-1185">Reference proteome</keyword>
<proteinExistence type="predicted"/>
<feature type="region of interest" description="Disordered" evidence="1">
    <location>
        <begin position="18"/>
        <end position="44"/>
    </location>
</feature>
<dbReference type="EMBL" id="ADBL01001044">
    <property type="status" value="NOT_ANNOTATED_CDS"/>
    <property type="molecule type" value="Genomic_DNA"/>
</dbReference>
<reference evidence="2" key="1">
    <citation type="submission" date="2010-05" db="EMBL/GenBank/DDBJ databases">
        <title>The Genome Sequence of Magnaporthe poae strain ATCC 64411.</title>
        <authorList>
            <consortium name="The Broad Institute Genome Sequencing Platform"/>
            <consortium name="Broad Institute Genome Sequencing Center for Infectious Disease"/>
            <person name="Ma L.-J."/>
            <person name="Dead R."/>
            <person name="Young S."/>
            <person name="Zeng Q."/>
            <person name="Koehrsen M."/>
            <person name="Alvarado L."/>
            <person name="Berlin A."/>
            <person name="Chapman S.B."/>
            <person name="Chen Z."/>
            <person name="Freedman E."/>
            <person name="Gellesch M."/>
            <person name="Goldberg J."/>
            <person name="Griggs A."/>
            <person name="Gujja S."/>
            <person name="Heilman E.R."/>
            <person name="Heiman D."/>
            <person name="Hepburn T."/>
            <person name="Howarth C."/>
            <person name="Jen D."/>
            <person name="Larson L."/>
            <person name="Mehta T."/>
            <person name="Neiman D."/>
            <person name="Pearson M."/>
            <person name="Roberts A."/>
            <person name="Saif S."/>
            <person name="Shea T."/>
            <person name="Shenoy N."/>
            <person name="Sisk P."/>
            <person name="Stolte C."/>
            <person name="Sykes S."/>
            <person name="Walk T."/>
            <person name="White J."/>
            <person name="Yandava C."/>
            <person name="Haas B."/>
            <person name="Nusbaum C."/>
            <person name="Birren B."/>
        </authorList>
    </citation>
    <scope>NUCLEOTIDE SEQUENCE</scope>
    <source>
        <strain evidence="2">ATCC 64411</strain>
    </source>
</reference>
<protein>
    <submittedName>
        <fullName evidence="2 3">Uncharacterized protein</fullName>
    </submittedName>
</protein>
<dbReference type="VEuPathDB" id="FungiDB:MAPG_04400"/>
<gene>
    <name evidence="2" type="ORF">MAPG_04400</name>
</gene>
<organism evidence="3 4">
    <name type="scientific">Magnaporthiopsis poae (strain ATCC 64411 / 73-15)</name>
    <name type="common">Kentucky bluegrass fungus</name>
    <name type="synonym">Magnaporthe poae</name>
    <dbReference type="NCBI Taxonomy" id="644358"/>
    <lineage>
        <taxon>Eukaryota</taxon>
        <taxon>Fungi</taxon>
        <taxon>Dikarya</taxon>
        <taxon>Ascomycota</taxon>
        <taxon>Pezizomycotina</taxon>
        <taxon>Sordariomycetes</taxon>
        <taxon>Sordariomycetidae</taxon>
        <taxon>Magnaporthales</taxon>
        <taxon>Magnaporthaceae</taxon>
        <taxon>Magnaporthiopsis</taxon>
    </lineage>
</organism>
<reference evidence="3" key="4">
    <citation type="journal article" date="2015" name="G3 (Bethesda)">
        <title>Genome sequences of three phytopathogenic species of the Magnaporthaceae family of fungi.</title>
        <authorList>
            <person name="Okagaki L.H."/>
            <person name="Nunes C.C."/>
            <person name="Sailsbery J."/>
            <person name="Clay B."/>
            <person name="Brown D."/>
            <person name="John T."/>
            <person name="Oh Y."/>
            <person name="Young N."/>
            <person name="Fitzgerald M."/>
            <person name="Haas B.J."/>
            <person name="Zeng Q."/>
            <person name="Young S."/>
            <person name="Adiconis X."/>
            <person name="Fan L."/>
            <person name="Levin J.Z."/>
            <person name="Mitchell T.K."/>
            <person name="Okubara P.A."/>
            <person name="Farman M.L."/>
            <person name="Kohn L.M."/>
            <person name="Birren B."/>
            <person name="Ma L.-J."/>
            <person name="Dean R.A."/>
        </authorList>
    </citation>
    <scope>NUCLEOTIDE SEQUENCE</scope>
    <source>
        <strain evidence="3">ATCC 64411 / 73-15</strain>
    </source>
</reference>
<evidence type="ECO:0000256" key="1">
    <source>
        <dbReference type="SAM" id="MobiDB-lite"/>
    </source>
</evidence>
<name>A0A0C4DWM1_MAGP6</name>
<reference evidence="4" key="2">
    <citation type="submission" date="2010-05" db="EMBL/GenBank/DDBJ databases">
        <title>The genome sequence of Magnaporthe poae strain ATCC 64411.</title>
        <authorList>
            <person name="Ma L.-J."/>
            <person name="Dead R."/>
            <person name="Young S."/>
            <person name="Zeng Q."/>
            <person name="Koehrsen M."/>
            <person name="Alvarado L."/>
            <person name="Berlin A."/>
            <person name="Chapman S.B."/>
            <person name="Chen Z."/>
            <person name="Freedman E."/>
            <person name="Gellesch M."/>
            <person name="Goldberg J."/>
            <person name="Griggs A."/>
            <person name="Gujja S."/>
            <person name="Heilman E.R."/>
            <person name="Heiman D."/>
            <person name="Hepburn T."/>
            <person name="Howarth C."/>
            <person name="Jen D."/>
            <person name="Larson L."/>
            <person name="Mehta T."/>
            <person name="Neiman D."/>
            <person name="Pearson M."/>
            <person name="Roberts A."/>
            <person name="Saif S."/>
            <person name="Shea T."/>
            <person name="Shenoy N."/>
            <person name="Sisk P."/>
            <person name="Stolte C."/>
            <person name="Sykes S."/>
            <person name="Walk T."/>
            <person name="White J."/>
            <person name="Yandava C."/>
            <person name="Haas B."/>
            <person name="Nusbaum C."/>
            <person name="Birren B."/>
        </authorList>
    </citation>
    <scope>NUCLEOTIDE SEQUENCE [LARGE SCALE GENOMIC DNA]</scope>
    <source>
        <strain evidence="4">ATCC 64411 / 73-15</strain>
    </source>
</reference>
<evidence type="ECO:0000313" key="3">
    <source>
        <dbReference type="EnsemblFungi" id="MAPG_04400T0"/>
    </source>
</evidence>
<dbReference type="AlphaFoldDB" id="A0A0C4DWM1"/>
<evidence type="ECO:0000313" key="4">
    <source>
        <dbReference type="Proteomes" id="UP000011715"/>
    </source>
</evidence>
<evidence type="ECO:0000313" key="2">
    <source>
        <dbReference type="EMBL" id="KLU85374.1"/>
    </source>
</evidence>
<dbReference type="EMBL" id="GL876968">
    <property type="protein sequence ID" value="KLU85374.1"/>
    <property type="molecule type" value="Genomic_DNA"/>
</dbReference>
<dbReference type="EnsemblFungi" id="MAPG_04400T0">
    <property type="protein sequence ID" value="MAPG_04400T0"/>
    <property type="gene ID" value="MAPG_04400"/>
</dbReference>